<feature type="region of interest" description="Disordered" evidence="9">
    <location>
        <begin position="1"/>
        <end position="20"/>
    </location>
</feature>
<dbReference type="PANTHER" id="PTHR42862">
    <property type="entry name" value="DELTA-1-PYRROLINE-5-CARBOXYLATE DEHYDROGENASE 1, ISOFORM A-RELATED"/>
    <property type="match status" value="1"/>
</dbReference>
<comment type="pathway">
    <text evidence="1">Amino-acid degradation; L-proline degradation into L-glutamate; L-glutamate from L-proline: step 2/2.</text>
</comment>
<feature type="domain" description="Proline dehydrogenase" evidence="11">
    <location>
        <begin position="149"/>
        <end position="442"/>
    </location>
</feature>
<proteinExistence type="inferred from homology"/>
<comment type="catalytic activity">
    <reaction evidence="5">
        <text>L-glutamate 5-semialdehyde + NAD(+) + H2O = L-glutamate + NADH + 2 H(+)</text>
        <dbReference type="Rhea" id="RHEA:30235"/>
        <dbReference type="ChEBI" id="CHEBI:15377"/>
        <dbReference type="ChEBI" id="CHEBI:15378"/>
        <dbReference type="ChEBI" id="CHEBI:29985"/>
        <dbReference type="ChEBI" id="CHEBI:57540"/>
        <dbReference type="ChEBI" id="CHEBI:57945"/>
        <dbReference type="ChEBI" id="CHEBI:58066"/>
        <dbReference type="EC" id="1.2.1.88"/>
    </reaction>
</comment>
<evidence type="ECO:0000256" key="9">
    <source>
        <dbReference type="SAM" id="MobiDB-lite"/>
    </source>
</evidence>
<dbReference type="PANTHER" id="PTHR42862:SF1">
    <property type="entry name" value="DELTA-1-PYRROLINE-5-CARBOXYLATE DEHYDROGENASE 2, ISOFORM A-RELATED"/>
    <property type="match status" value="1"/>
</dbReference>
<accession>A0A7Y0UJ19</accession>
<dbReference type="InterPro" id="IPR016160">
    <property type="entry name" value="Ald_DH_CS_CYS"/>
</dbReference>
<dbReference type="InterPro" id="IPR002872">
    <property type="entry name" value="Proline_DH_dom"/>
</dbReference>
<evidence type="ECO:0000313" key="13">
    <source>
        <dbReference type="Proteomes" id="UP000553981"/>
    </source>
</evidence>
<dbReference type="PROSITE" id="PS00070">
    <property type="entry name" value="ALDEHYDE_DEHYDR_CYS"/>
    <property type="match status" value="1"/>
</dbReference>
<evidence type="ECO:0000259" key="11">
    <source>
        <dbReference type="Pfam" id="PF01619"/>
    </source>
</evidence>
<comment type="similarity">
    <text evidence="8">Belongs to the aldehyde dehydrogenase family.</text>
</comment>
<evidence type="ECO:0000256" key="3">
    <source>
        <dbReference type="ARBA" id="ARBA00023002"/>
    </source>
</evidence>
<feature type="active site" evidence="6">
    <location>
        <position position="774"/>
    </location>
</feature>
<dbReference type="InterPro" id="IPR029510">
    <property type="entry name" value="Ald_DH_CS_GLU"/>
</dbReference>
<dbReference type="PROSITE" id="PS00687">
    <property type="entry name" value="ALDEHYDE_DEHYDR_GLU"/>
    <property type="match status" value="1"/>
</dbReference>
<evidence type="ECO:0000256" key="8">
    <source>
        <dbReference type="RuleBase" id="RU003345"/>
    </source>
</evidence>
<reference evidence="12 13" key="1">
    <citation type="submission" date="2020-04" db="EMBL/GenBank/DDBJ databases">
        <title>Antimicrobial susceptibility and clonality of vaginal-derived multi-drug resistant Mobiluncus isolates in China.</title>
        <authorList>
            <person name="Zhang X."/>
        </authorList>
    </citation>
    <scope>NUCLEOTIDE SEQUENCE [LARGE SCALE GENOMIC DNA]</scope>
    <source>
        <strain evidence="12 13">19</strain>
    </source>
</reference>
<dbReference type="GO" id="GO:0003700">
    <property type="term" value="F:DNA-binding transcription factor activity"/>
    <property type="evidence" value="ECO:0007669"/>
    <property type="project" value="InterPro"/>
</dbReference>
<name>A0A7Y0UJ19_9ACTO</name>
<dbReference type="GO" id="GO:0004657">
    <property type="term" value="F:proline dehydrogenase activity"/>
    <property type="evidence" value="ECO:0007669"/>
    <property type="project" value="InterPro"/>
</dbReference>
<dbReference type="InterPro" id="IPR029041">
    <property type="entry name" value="FAD-linked_oxidoreductase-like"/>
</dbReference>
<evidence type="ECO:0000313" key="12">
    <source>
        <dbReference type="EMBL" id="NMW87756.1"/>
    </source>
</evidence>
<comment type="caution">
    <text evidence="12">The sequence shown here is derived from an EMBL/GenBank/DDBJ whole genome shotgun (WGS) entry which is preliminary data.</text>
</comment>
<dbReference type="EMBL" id="JABCUI010000004">
    <property type="protein sequence ID" value="NMW87756.1"/>
    <property type="molecule type" value="Genomic_DNA"/>
</dbReference>
<sequence>MSTSRAKTQPKGDKLKPLNEQELAELREVGQLAVERAQKWIEASKKYPIDYASKLLSRTLKDPRGLDFTVAFVDEVVRPEDIKIAGKNLSALVKENQPSFLPPYLKLPAVYGGALGTLIPDIAVPAARRIFRELVGDLAIDVTNKSLGRAIAKLRADGSRLNMNLLGEAVLGNKEASRRLNDVVELLQRDDVDYVSIKVSAVTGPHIAWDYQEMVAYAVENLLPLYREANKFSPKKFINLDMEEYHDLHMTIDVFKQLLDREEFKDLEAGIVLQAYLPDSLAAMQDLQTWAAKRVANGGARVKVRVVKGANLSMEHVDAMMHGWSMTPQPSKQHTDANYMCILNYALTPEHTQNIRIGVAGMNVFTAGFAYELANQRGVFQNHGCEFEMLTGMNSSMARAVMEDTGPLLYYVPVVHPEEFDVAISYLVRRLEEIAAEENFMSAAFELTTNQSMYERERNRFEKAISMLNDLEFGPRRLQDRSQETADELTKLVQDDSGEWIFRNVPDSDPSLPANVAWGEAIAARMRNSQVGQKTVDASKINNADELQQVLHRAEKGGQKWLALSPKERAEILHRAGVIMGQRRGEFLEVMGSEAGKAIDQGDVEVSEAVDYAHYYAAESIAMTKVAGAKFTPAKITVVTPPWNFPVAIPVGSTIAGLAAGSPVILKPASPTRRCGALLAECLWEAGVPKDVLQFVTLANHDLGKTLVTDSRVERVILTGGIETAQMFRSWRPDLGLLAETSGKNAIIVTPSADLDLAVKDVVTSAFGHAGQKCSAASLVILVGTVGTSKRFHNQLIDAVQSLKVGYPWDLGIQMGPVVEKPGEKLRRGLTQLEPGQSWAVKPKQLDDSGRLWSPGVRANVKPGSEYHLTEYFGPILGVMRCDTLEEAVELQNQVEYGLTGGIHSLNPDEIKYWLDHVQVGNAYINRGITGAIVRRQPFGGWKRSVVGAGSKAGGPSYLYALGEWSPDDATLSDITGSASGALARELTALADEIGDRDKLEKSLAGDETAYAQEFQVNRDPSQLGVERNIFRCLPVPVVVRIGENVKNWEIAHVLHAGLLIGSKITISTAKPLITGLAGFASQHGVSVMVQDEAAWLNWARSWAAHDAGYDGRIRILGETRTKVAEAINGSVDIAIWDHPVTYSGRVEMIPFFHEQAVALTNHRFGDPTPITKGILEEHVVDY</sequence>
<dbReference type="AlphaFoldDB" id="A0A7Y0UJ19"/>
<dbReference type="InterPro" id="IPR025703">
    <property type="entry name" value="Bifunct_PutA"/>
</dbReference>
<feature type="domain" description="Aldehyde dehydrogenase" evidence="10">
    <location>
        <begin position="536"/>
        <end position="954"/>
    </location>
</feature>
<dbReference type="InterPro" id="IPR050485">
    <property type="entry name" value="Proline_metab_enzyme"/>
</dbReference>
<dbReference type="RefSeq" id="WP_169761829.1">
    <property type="nucleotide sequence ID" value="NZ_JABCUI010000004.1"/>
</dbReference>
<evidence type="ECO:0000256" key="1">
    <source>
        <dbReference type="ARBA" id="ARBA00004786"/>
    </source>
</evidence>
<dbReference type="Gene3D" id="3.40.309.10">
    <property type="entry name" value="Aldehyde Dehydrogenase, Chain A, domain 2"/>
    <property type="match status" value="1"/>
</dbReference>
<evidence type="ECO:0000256" key="4">
    <source>
        <dbReference type="ARBA" id="ARBA00023027"/>
    </source>
</evidence>
<evidence type="ECO:0000259" key="10">
    <source>
        <dbReference type="Pfam" id="PF00171"/>
    </source>
</evidence>
<protein>
    <recommendedName>
        <fullName evidence="2">L-glutamate gamma-semialdehyde dehydrogenase</fullName>
        <ecNumber evidence="2">1.2.1.88</ecNumber>
    </recommendedName>
</protein>
<dbReference type="InterPro" id="IPR015590">
    <property type="entry name" value="Aldehyde_DH_dom"/>
</dbReference>
<gene>
    <name evidence="12" type="ORF">HHJ67_08395</name>
</gene>
<dbReference type="GO" id="GO:0010133">
    <property type="term" value="P:L-proline catabolic process to L-glutamate"/>
    <property type="evidence" value="ECO:0007669"/>
    <property type="project" value="InterPro"/>
</dbReference>
<dbReference type="Pfam" id="PF01619">
    <property type="entry name" value="Pro_dh"/>
    <property type="match status" value="1"/>
</dbReference>
<feature type="active site" evidence="6 7">
    <location>
        <position position="740"/>
    </location>
</feature>
<keyword evidence="3 8" id="KW-0560">Oxidoreductase</keyword>
<evidence type="ECO:0000256" key="2">
    <source>
        <dbReference type="ARBA" id="ARBA00012884"/>
    </source>
</evidence>
<keyword evidence="4" id="KW-0520">NAD</keyword>
<dbReference type="Gene3D" id="3.20.20.220">
    <property type="match status" value="1"/>
</dbReference>
<dbReference type="Proteomes" id="UP000553981">
    <property type="component" value="Unassembled WGS sequence"/>
</dbReference>
<dbReference type="Gene3D" id="3.40.605.10">
    <property type="entry name" value="Aldehyde Dehydrogenase, Chain A, domain 1"/>
    <property type="match status" value="1"/>
</dbReference>
<dbReference type="SUPFAM" id="SSF53720">
    <property type="entry name" value="ALDH-like"/>
    <property type="match status" value="1"/>
</dbReference>
<dbReference type="EC" id="1.2.1.88" evidence="2"/>
<evidence type="ECO:0000256" key="7">
    <source>
        <dbReference type="PROSITE-ProRule" id="PRU10007"/>
    </source>
</evidence>
<dbReference type="Pfam" id="PF00171">
    <property type="entry name" value="Aldedh"/>
    <property type="match status" value="1"/>
</dbReference>
<organism evidence="12 13">
    <name type="scientific">Mobiluncus curtisii</name>
    <dbReference type="NCBI Taxonomy" id="2051"/>
    <lineage>
        <taxon>Bacteria</taxon>
        <taxon>Bacillati</taxon>
        <taxon>Actinomycetota</taxon>
        <taxon>Actinomycetes</taxon>
        <taxon>Actinomycetales</taxon>
        <taxon>Actinomycetaceae</taxon>
        <taxon>Mobiluncus</taxon>
    </lineage>
</organism>
<evidence type="ECO:0000256" key="6">
    <source>
        <dbReference type="PIRSR" id="PIRSR000197-1"/>
    </source>
</evidence>
<dbReference type="GO" id="GO:0003842">
    <property type="term" value="F:L-glutamate gamma-semialdehyde dehydrogenase activity"/>
    <property type="evidence" value="ECO:0007669"/>
    <property type="project" value="UniProtKB-EC"/>
</dbReference>
<dbReference type="PIRSF" id="PIRSF000197">
    <property type="entry name" value="Bifunct_PutA"/>
    <property type="match status" value="1"/>
</dbReference>
<dbReference type="GO" id="GO:0009898">
    <property type="term" value="C:cytoplasmic side of plasma membrane"/>
    <property type="evidence" value="ECO:0007669"/>
    <property type="project" value="TreeGrafter"/>
</dbReference>
<dbReference type="InterPro" id="IPR016163">
    <property type="entry name" value="Ald_DH_C"/>
</dbReference>
<evidence type="ECO:0000256" key="5">
    <source>
        <dbReference type="ARBA" id="ARBA00048142"/>
    </source>
</evidence>
<dbReference type="SUPFAM" id="SSF51730">
    <property type="entry name" value="FAD-linked oxidoreductase"/>
    <property type="match status" value="1"/>
</dbReference>
<dbReference type="InterPro" id="IPR016161">
    <property type="entry name" value="Ald_DH/histidinol_DH"/>
</dbReference>
<dbReference type="InterPro" id="IPR016162">
    <property type="entry name" value="Ald_DH_N"/>
</dbReference>
<feature type="compositionally biased region" description="Basic and acidic residues" evidence="9">
    <location>
        <begin position="10"/>
        <end position="20"/>
    </location>
</feature>